<dbReference type="GO" id="GO:0051988">
    <property type="term" value="P:regulation of attachment of spindle microtubules to kinetochore"/>
    <property type="evidence" value="ECO:0007669"/>
    <property type="project" value="InterPro"/>
</dbReference>
<name>M7BIJ5_CHEMY</name>
<dbReference type="AlphaFoldDB" id="M7BIJ5"/>
<evidence type="ECO:0000313" key="1">
    <source>
        <dbReference type="EMBL" id="EMP35480.1"/>
    </source>
</evidence>
<dbReference type="PANTHER" id="PTHR15347:SF1">
    <property type="entry name" value="SPERM-ASSOCIATED ANTIGEN 5"/>
    <property type="match status" value="1"/>
</dbReference>
<reference evidence="2" key="1">
    <citation type="journal article" date="2013" name="Nat. Genet.">
        <title>The draft genomes of soft-shell turtle and green sea turtle yield insights into the development and evolution of the turtle-specific body plan.</title>
        <authorList>
            <person name="Wang Z."/>
            <person name="Pascual-Anaya J."/>
            <person name="Zadissa A."/>
            <person name="Li W."/>
            <person name="Niimura Y."/>
            <person name="Huang Z."/>
            <person name="Li C."/>
            <person name="White S."/>
            <person name="Xiong Z."/>
            <person name="Fang D."/>
            <person name="Wang B."/>
            <person name="Ming Y."/>
            <person name="Chen Y."/>
            <person name="Zheng Y."/>
            <person name="Kuraku S."/>
            <person name="Pignatelli M."/>
            <person name="Herrero J."/>
            <person name="Beal K."/>
            <person name="Nozawa M."/>
            <person name="Li Q."/>
            <person name="Wang J."/>
            <person name="Zhang H."/>
            <person name="Yu L."/>
            <person name="Shigenobu S."/>
            <person name="Wang J."/>
            <person name="Liu J."/>
            <person name="Flicek P."/>
            <person name="Searle S."/>
            <person name="Wang J."/>
            <person name="Kuratani S."/>
            <person name="Yin Y."/>
            <person name="Aken B."/>
            <person name="Zhang G."/>
            <person name="Irie N."/>
        </authorList>
    </citation>
    <scope>NUCLEOTIDE SEQUENCE [LARGE SCALE GENOMIC DNA]</scope>
</reference>
<sequence>MTPLALLEKSMNPTSMEWSACAKDSDAESDSLLWHCSREHLSTLSRAELEGRLESTFIIEALSCQLRDWQQSDEWPVPRLGSALVTLIDPGCWRLFSYPTGDSKPTPPSLLPLPIFFLQNIMLSPTVILEKNAYAAQQVHIVKPTFTSRGQDFTGA</sequence>
<dbReference type="GO" id="GO:0051301">
    <property type="term" value="P:cell division"/>
    <property type="evidence" value="ECO:0007669"/>
    <property type="project" value="InterPro"/>
</dbReference>
<organism evidence="1 2">
    <name type="scientific">Chelonia mydas</name>
    <name type="common">Green sea-turtle</name>
    <name type="synonym">Chelonia agassizi</name>
    <dbReference type="NCBI Taxonomy" id="8469"/>
    <lineage>
        <taxon>Eukaryota</taxon>
        <taxon>Metazoa</taxon>
        <taxon>Chordata</taxon>
        <taxon>Craniata</taxon>
        <taxon>Vertebrata</taxon>
        <taxon>Euteleostomi</taxon>
        <taxon>Archelosauria</taxon>
        <taxon>Testudinata</taxon>
        <taxon>Testudines</taxon>
        <taxon>Cryptodira</taxon>
        <taxon>Durocryptodira</taxon>
        <taxon>Americhelydia</taxon>
        <taxon>Chelonioidea</taxon>
        <taxon>Cheloniidae</taxon>
        <taxon>Chelonia</taxon>
    </lineage>
</organism>
<evidence type="ECO:0000313" key="2">
    <source>
        <dbReference type="Proteomes" id="UP000031443"/>
    </source>
</evidence>
<dbReference type="EMBL" id="KB528689">
    <property type="protein sequence ID" value="EMP35480.1"/>
    <property type="molecule type" value="Genomic_DNA"/>
</dbReference>
<keyword evidence="2" id="KW-1185">Reference proteome</keyword>
<accession>M7BIJ5</accession>
<dbReference type="STRING" id="8469.M7BIJ5"/>
<dbReference type="PANTHER" id="PTHR15347">
    <property type="entry name" value="SPERM-ASSOCIATED ANTIGEN 5"/>
    <property type="match status" value="1"/>
</dbReference>
<proteinExistence type="predicted"/>
<dbReference type="Proteomes" id="UP000031443">
    <property type="component" value="Unassembled WGS sequence"/>
</dbReference>
<gene>
    <name evidence="1" type="ORF">UY3_07444</name>
</gene>
<dbReference type="InterPro" id="IPR028728">
    <property type="entry name" value="Astrin"/>
</dbReference>
<protein>
    <submittedName>
        <fullName evidence="1">Uncharacterized protein</fullName>
    </submittedName>
</protein>